<keyword evidence="2" id="KW-1185">Reference proteome</keyword>
<name>A0ACC1CJM5_9NEOP</name>
<reference evidence="1 2" key="1">
    <citation type="journal article" date="2021" name="Front. Genet.">
        <title>Chromosome-Level Genome Assembly Reveals Significant Gene Expansion in the Toll and IMD Signaling Pathways of Dendrolimus kikuchii.</title>
        <authorList>
            <person name="Zhou J."/>
            <person name="Wu P."/>
            <person name="Xiong Z."/>
            <person name="Liu N."/>
            <person name="Zhao N."/>
            <person name="Ji M."/>
            <person name="Qiu Y."/>
            <person name="Yang B."/>
        </authorList>
    </citation>
    <scope>NUCLEOTIDE SEQUENCE [LARGE SCALE GENOMIC DNA]</scope>
    <source>
        <strain evidence="1">Ann1</strain>
    </source>
</reference>
<evidence type="ECO:0000313" key="1">
    <source>
        <dbReference type="EMBL" id="KAJ0171636.1"/>
    </source>
</evidence>
<proteinExistence type="predicted"/>
<dbReference type="Proteomes" id="UP000824533">
    <property type="component" value="Linkage Group LG24"/>
</dbReference>
<evidence type="ECO:0000313" key="2">
    <source>
        <dbReference type="Proteomes" id="UP000824533"/>
    </source>
</evidence>
<dbReference type="EMBL" id="CM034410">
    <property type="protein sequence ID" value="KAJ0171636.1"/>
    <property type="molecule type" value="Genomic_DNA"/>
</dbReference>
<gene>
    <name evidence="1" type="ORF">K1T71_013186</name>
</gene>
<sequence>MEQHINTHTHQRAFPCSTCGVKLYAQSSLKRHQLTHTGERPYPCPLCEKRFTQSNSMKLHYRTFHLKEPYPKRNRRKKDDAPILEFSMVDN</sequence>
<comment type="caution">
    <text evidence="1">The sequence shown here is derived from an EMBL/GenBank/DDBJ whole genome shotgun (WGS) entry which is preliminary data.</text>
</comment>
<accession>A0ACC1CJM5</accession>
<protein>
    <submittedName>
        <fullName evidence="1">Uncharacterized protein</fullName>
    </submittedName>
</protein>
<organism evidence="1 2">
    <name type="scientific">Dendrolimus kikuchii</name>
    <dbReference type="NCBI Taxonomy" id="765133"/>
    <lineage>
        <taxon>Eukaryota</taxon>
        <taxon>Metazoa</taxon>
        <taxon>Ecdysozoa</taxon>
        <taxon>Arthropoda</taxon>
        <taxon>Hexapoda</taxon>
        <taxon>Insecta</taxon>
        <taxon>Pterygota</taxon>
        <taxon>Neoptera</taxon>
        <taxon>Endopterygota</taxon>
        <taxon>Lepidoptera</taxon>
        <taxon>Glossata</taxon>
        <taxon>Ditrysia</taxon>
        <taxon>Bombycoidea</taxon>
        <taxon>Lasiocampidae</taxon>
        <taxon>Dendrolimus</taxon>
    </lineage>
</organism>